<gene>
    <name evidence="4" type="ORF">ACGLYG10_3038</name>
</gene>
<dbReference type="STRING" id="1892869.ACGLYG10_3038"/>
<dbReference type="InterPro" id="IPR050661">
    <property type="entry name" value="BglG_antiterminators"/>
</dbReference>
<proteinExistence type="predicted"/>
<dbReference type="PANTHER" id="PTHR30185:SF12">
    <property type="entry name" value="TRANSCRIPTIONAL REGULATOR MANR"/>
    <property type="match status" value="1"/>
</dbReference>
<dbReference type="InterPro" id="IPR013196">
    <property type="entry name" value="HTH_11"/>
</dbReference>
<keyword evidence="1" id="KW-0677">Repeat</keyword>
<protein>
    <submittedName>
        <fullName evidence="4">Phosphotransferase/anion transporter</fullName>
    </submittedName>
</protein>
<sequence>MVAKADRLERLLRELHAASRPVSARALAAMLQVTDRSIRSYVKELNEGQDDDLIRSTPSGYQLDRRVYRIRREHAAGRTTHRSLDQRGRLNELARILLTASEECEVFELADRLCVSPSTLEADLGRVRLLLRDHELTLRRHGSYIRIDGPEQRRRRLIRQILLSPVDDELESDRHRTHLARRRELTRGVRSVLADNGVVLNEYVLLNLCTHLYIALEGYPIDYSGRAAYDADVLTIARAVTDWVSRWSERSLPDSETDFVASFLAVSTHRNADGEGLDPAVLDVVRDCVLRLDDHFLLRLYDGDESLVGLAIHVQDMLARLRAGQRIDRPFGADFQLGHPLVHELSVYFSHAVETALDVEIPCAETDFLALHLGSRLQQLMDAEQQVTITLVVPRFGSVADDAVRRLNEGLHGLAVVERLVTEIDPEVSRRPSDVVVTAVDLDVDPSVPVVRISPLCTRSEVDAVRQAVLEERQRAQRHQVWSALVAFTDERLFVHTETRLNRDEALRTCHSLLVRQAAVDDQHLADVLDRERRASTAFGGRFAMPHSLYMDAARTALAVLTCTRPIPWGSHEVNLVIMMAVSPRDRAVFRDVLDELVRILSDPVGVDALIGAGTSYSRLMEALRELVIG</sequence>
<keyword evidence="5" id="KW-1185">Reference proteome</keyword>
<dbReference type="InterPro" id="IPR002178">
    <property type="entry name" value="PTS_EIIA_type-2_dom"/>
</dbReference>
<feature type="domain" description="PRD" evidence="3">
    <location>
        <begin position="276"/>
        <end position="383"/>
    </location>
</feature>
<dbReference type="Gene3D" id="1.10.1790.10">
    <property type="entry name" value="PRD domain"/>
    <property type="match status" value="1"/>
</dbReference>
<dbReference type="SUPFAM" id="SSF63520">
    <property type="entry name" value="PTS-regulatory domain, PRD"/>
    <property type="match status" value="1"/>
</dbReference>
<evidence type="ECO:0000256" key="1">
    <source>
        <dbReference type="ARBA" id="ARBA00022737"/>
    </source>
</evidence>
<evidence type="ECO:0000259" key="2">
    <source>
        <dbReference type="PROSITE" id="PS51094"/>
    </source>
</evidence>
<dbReference type="PROSITE" id="PS51094">
    <property type="entry name" value="PTS_EIIA_TYPE_2"/>
    <property type="match status" value="1"/>
</dbReference>
<dbReference type="SUPFAM" id="SSF55804">
    <property type="entry name" value="Phoshotransferase/anion transport protein"/>
    <property type="match status" value="1"/>
</dbReference>
<dbReference type="Gene3D" id="3.40.930.10">
    <property type="entry name" value="Mannitol-specific EII, Chain A"/>
    <property type="match status" value="1"/>
</dbReference>
<name>A0A1M4S3J1_9ACTO</name>
<dbReference type="InterPro" id="IPR036634">
    <property type="entry name" value="PRD_sf"/>
</dbReference>
<dbReference type="AlphaFoldDB" id="A0A1M4S3J1"/>
<dbReference type="Pfam" id="PF00874">
    <property type="entry name" value="PRD"/>
    <property type="match status" value="1"/>
</dbReference>
<dbReference type="PANTHER" id="PTHR30185">
    <property type="entry name" value="CRYPTIC BETA-GLUCOSIDE BGL OPERON ANTITERMINATOR"/>
    <property type="match status" value="1"/>
</dbReference>
<evidence type="ECO:0000259" key="3">
    <source>
        <dbReference type="PROSITE" id="PS51372"/>
    </source>
</evidence>
<feature type="domain" description="PTS EIIA type-2" evidence="2">
    <location>
        <begin position="486"/>
        <end position="627"/>
    </location>
</feature>
<dbReference type="GO" id="GO:0006355">
    <property type="term" value="P:regulation of DNA-templated transcription"/>
    <property type="evidence" value="ECO:0007669"/>
    <property type="project" value="InterPro"/>
</dbReference>
<dbReference type="PROSITE" id="PS51372">
    <property type="entry name" value="PRD_2"/>
    <property type="match status" value="1"/>
</dbReference>
<dbReference type="InterPro" id="IPR016152">
    <property type="entry name" value="PTrfase/Anion_transptr"/>
</dbReference>
<dbReference type="GO" id="GO:0016740">
    <property type="term" value="F:transferase activity"/>
    <property type="evidence" value="ECO:0007669"/>
    <property type="project" value="UniProtKB-KW"/>
</dbReference>
<dbReference type="Pfam" id="PF00359">
    <property type="entry name" value="PTS_EIIA_2"/>
    <property type="match status" value="1"/>
</dbReference>
<accession>A0A1M4S3J1</accession>
<dbReference type="Pfam" id="PF08279">
    <property type="entry name" value="HTH_11"/>
    <property type="match status" value="1"/>
</dbReference>
<dbReference type="Proteomes" id="UP000184291">
    <property type="component" value="Unassembled WGS sequence"/>
</dbReference>
<dbReference type="Gene3D" id="1.10.10.10">
    <property type="entry name" value="Winged helix-like DNA-binding domain superfamily/Winged helix DNA-binding domain"/>
    <property type="match status" value="1"/>
</dbReference>
<organism evidence="4 5">
    <name type="scientific">Actinomyces glycerinitolerans</name>
    <dbReference type="NCBI Taxonomy" id="1892869"/>
    <lineage>
        <taxon>Bacteria</taxon>
        <taxon>Bacillati</taxon>
        <taxon>Actinomycetota</taxon>
        <taxon>Actinomycetes</taxon>
        <taxon>Actinomycetales</taxon>
        <taxon>Actinomycetaceae</taxon>
        <taxon>Actinomyces</taxon>
    </lineage>
</organism>
<evidence type="ECO:0000313" key="4">
    <source>
        <dbReference type="EMBL" id="SHE26783.1"/>
    </source>
</evidence>
<keyword evidence="4" id="KW-0808">Transferase</keyword>
<dbReference type="InterPro" id="IPR036390">
    <property type="entry name" value="WH_DNA-bd_sf"/>
</dbReference>
<reference evidence="5" key="1">
    <citation type="submission" date="2016-09" db="EMBL/GenBank/DDBJ databases">
        <authorList>
            <person name="Strepis N."/>
        </authorList>
    </citation>
    <scope>NUCLEOTIDE SEQUENCE [LARGE SCALE GENOMIC DNA]</scope>
</reference>
<dbReference type="EMBL" id="FQTT01000016">
    <property type="protein sequence ID" value="SHE26783.1"/>
    <property type="molecule type" value="Genomic_DNA"/>
</dbReference>
<dbReference type="SUPFAM" id="SSF46785">
    <property type="entry name" value="Winged helix' DNA-binding domain"/>
    <property type="match status" value="1"/>
</dbReference>
<dbReference type="InterPro" id="IPR011608">
    <property type="entry name" value="PRD"/>
</dbReference>
<dbReference type="InterPro" id="IPR036388">
    <property type="entry name" value="WH-like_DNA-bd_sf"/>
</dbReference>
<evidence type="ECO:0000313" key="5">
    <source>
        <dbReference type="Proteomes" id="UP000184291"/>
    </source>
</evidence>
<dbReference type="RefSeq" id="WP_139241024.1">
    <property type="nucleotide sequence ID" value="NZ_FQTT01000016.1"/>
</dbReference>
<dbReference type="OrthoDB" id="1640042at2"/>